<feature type="coiled-coil region" evidence="1">
    <location>
        <begin position="163"/>
        <end position="264"/>
    </location>
</feature>
<reference evidence="3" key="1">
    <citation type="submission" date="2023-06" db="EMBL/GenBank/DDBJ databases">
        <title>Genomic analysis of the entomopathogenic nematode Steinernema hermaphroditum.</title>
        <authorList>
            <person name="Schwarz E.M."/>
            <person name="Heppert J.K."/>
            <person name="Baniya A."/>
            <person name="Schwartz H.T."/>
            <person name="Tan C.-H."/>
            <person name="Antoshechkin I."/>
            <person name="Sternberg P.W."/>
            <person name="Goodrich-Blair H."/>
            <person name="Dillman A.R."/>
        </authorList>
    </citation>
    <scope>NUCLEOTIDE SEQUENCE</scope>
    <source>
        <strain evidence="3">PS9179</strain>
        <tissue evidence="3">Whole animal</tissue>
    </source>
</reference>
<gene>
    <name evidence="3" type="ORF">QR680_000099</name>
</gene>
<accession>A0AA39LDE8</accession>
<sequence>MPKIGKSEENMKVNDKEEEKKKTRELSANDCIVALKYRQILRNEAYEGLTKEAMQLLETCNIARQETKKQTALFDEALSAEVDFTLAFLDKVDAEFISIQNMYPPSPEVDDEAFLQELKKTVQKQLDSLRSETDMSKVEAKFEQMCTENNDEKELEDLTKRVMTKLGSEFARLKEEKERLEKRMKEIQKSAEEREVRLVADKIILERREKKCLEALACLKKERMDLERNDEQRERLLNDKMKEIDDMKKEIDELNKIVERLKFRPQKKSEERPLVD</sequence>
<evidence type="ECO:0000256" key="1">
    <source>
        <dbReference type="SAM" id="Coils"/>
    </source>
</evidence>
<protein>
    <submittedName>
        <fullName evidence="3">Uncharacterized protein</fullName>
    </submittedName>
</protein>
<dbReference type="EMBL" id="JAUCMV010000005">
    <property type="protein sequence ID" value="KAK0393213.1"/>
    <property type="molecule type" value="Genomic_DNA"/>
</dbReference>
<keyword evidence="1" id="KW-0175">Coiled coil</keyword>
<dbReference type="AlphaFoldDB" id="A0AA39LDE8"/>
<keyword evidence="4" id="KW-1185">Reference proteome</keyword>
<proteinExistence type="predicted"/>
<name>A0AA39LDE8_9BILA</name>
<evidence type="ECO:0000313" key="4">
    <source>
        <dbReference type="Proteomes" id="UP001175271"/>
    </source>
</evidence>
<comment type="caution">
    <text evidence="3">The sequence shown here is derived from an EMBL/GenBank/DDBJ whole genome shotgun (WGS) entry which is preliminary data.</text>
</comment>
<organism evidence="3 4">
    <name type="scientific">Steinernema hermaphroditum</name>
    <dbReference type="NCBI Taxonomy" id="289476"/>
    <lineage>
        <taxon>Eukaryota</taxon>
        <taxon>Metazoa</taxon>
        <taxon>Ecdysozoa</taxon>
        <taxon>Nematoda</taxon>
        <taxon>Chromadorea</taxon>
        <taxon>Rhabditida</taxon>
        <taxon>Tylenchina</taxon>
        <taxon>Panagrolaimomorpha</taxon>
        <taxon>Strongyloidoidea</taxon>
        <taxon>Steinernematidae</taxon>
        <taxon>Steinernema</taxon>
    </lineage>
</organism>
<dbReference type="Proteomes" id="UP001175271">
    <property type="component" value="Unassembled WGS sequence"/>
</dbReference>
<evidence type="ECO:0000256" key="2">
    <source>
        <dbReference type="SAM" id="MobiDB-lite"/>
    </source>
</evidence>
<feature type="region of interest" description="Disordered" evidence="2">
    <location>
        <begin position="1"/>
        <end position="24"/>
    </location>
</feature>
<evidence type="ECO:0000313" key="3">
    <source>
        <dbReference type="EMBL" id="KAK0393213.1"/>
    </source>
</evidence>